<feature type="domain" description="PBP" evidence="2">
    <location>
        <begin position="24"/>
        <end position="312"/>
    </location>
</feature>
<reference evidence="3 4" key="1">
    <citation type="journal article" date="2015" name="Genome Announc.">
        <title>Complete Genome Sequence of 'Candidatus Liberibacter africanus,' a Bacterium Associated with Citrus Huanglongbing.</title>
        <authorList>
            <person name="Lin H."/>
            <person name="Pietersen G."/>
            <person name="Han C."/>
            <person name="Read D.A."/>
            <person name="Lou B."/>
            <person name="Gupta G."/>
            <person name="Civerolo E.L."/>
        </authorList>
    </citation>
    <scope>NUCLEOTIDE SEQUENCE [LARGE SCALE GENOMIC DNA]</scope>
    <source>
        <strain evidence="3 4">PTSAPSY</strain>
    </source>
</reference>
<keyword evidence="4" id="KW-1185">Reference proteome</keyword>
<proteinExistence type="predicted"/>
<dbReference type="SUPFAM" id="SSF53850">
    <property type="entry name" value="Periplasmic binding protein-like II"/>
    <property type="match status" value="1"/>
</dbReference>
<dbReference type="OrthoDB" id="9790048at2"/>
<dbReference type="Pfam" id="PF12849">
    <property type="entry name" value="PBP_like_2"/>
    <property type="match status" value="1"/>
</dbReference>
<sequence length="349" mass="39342">MRFFAVFITCFVFLEICGGTKSFSRDRIKVAGSATLFPYAKIIAENFSEHFSQFKTPYVESGGSSVGLKEFCRGVGEDTIDIVNSSLKITKGELEECKKNGVFDIQEVKIGYDGILLVSDRNMARMSLTIEDIYKALSSHLIINNNIVVNPFKKWSDIRNGLPEVRISIYIPSGKHGTRGVLEQKVLREGCVRSGNFSKMRDVFKYDVHRLDASCISVRQDGIAVEVDGDYAETLARIEVSKDVLGFVGLSFYNNNADVLNLISIDGVVPSVRTILSGLYPISRPLLFYVKKQHFKNVFGLREYVYFSISDEMMDPDSQLIRYGLIPVNDKYRKILLDSIVIGRDGWKK</sequence>
<dbReference type="PANTHER" id="PTHR30570">
    <property type="entry name" value="PERIPLASMIC PHOSPHATE BINDING COMPONENT OF PHOSPHATE ABC TRANSPORTER"/>
    <property type="match status" value="1"/>
</dbReference>
<accession>A0A0G3I457</accession>
<evidence type="ECO:0000313" key="3">
    <source>
        <dbReference type="EMBL" id="AKK20005.1"/>
    </source>
</evidence>
<dbReference type="InterPro" id="IPR024370">
    <property type="entry name" value="PBP_domain"/>
</dbReference>
<keyword evidence="1" id="KW-0732">Signal</keyword>
<dbReference type="Gene3D" id="3.40.190.10">
    <property type="entry name" value="Periplasmic binding protein-like II"/>
    <property type="match status" value="2"/>
</dbReference>
<evidence type="ECO:0000259" key="2">
    <source>
        <dbReference type="Pfam" id="PF12849"/>
    </source>
</evidence>
<dbReference type="STRING" id="1277257.G293_01865"/>
<dbReference type="EMBL" id="CP004021">
    <property type="protein sequence ID" value="AKK20005.1"/>
    <property type="molecule type" value="Genomic_DNA"/>
</dbReference>
<dbReference type="KEGG" id="lau:G293_01865"/>
<dbReference type="InterPro" id="IPR050811">
    <property type="entry name" value="Phosphate_ABC_transporter"/>
</dbReference>
<dbReference type="AlphaFoldDB" id="A0A0G3I457"/>
<protein>
    <submittedName>
        <fullName evidence="3">Putative phosphate-binding periplasmic protein</fullName>
    </submittedName>
</protein>
<evidence type="ECO:0000256" key="1">
    <source>
        <dbReference type="ARBA" id="ARBA00022729"/>
    </source>
</evidence>
<dbReference type="RefSeq" id="WP_052775009.1">
    <property type="nucleotide sequence ID" value="NZ_CP004021.1"/>
</dbReference>
<dbReference type="PATRIC" id="fig|1277257.4.peg.403"/>
<gene>
    <name evidence="3" type="ORF">G293_01865</name>
</gene>
<dbReference type="Proteomes" id="UP000035503">
    <property type="component" value="Chromosome"/>
</dbReference>
<organism evidence="3 4">
    <name type="scientific">Candidatus Liberibacter africanus PTSAPSY</name>
    <dbReference type="NCBI Taxonomy" id="1277257"/>
    <lineage>
        <taxon>Bacteria</taxon>
        <taxon>Pseudomonadati</taxon>
        <taxon>Pseudomonadota</taxon>
        <taxon>Alphaproteobacteria</taxon>
        <taxon>Hyphomicrobiales</taxon>
        <taxon>Rhizobiaceae</taxon>
        <taxon>Liberibacter</taxon>
    </lineage>
</organism>
<dbReference type="PANTHER" id="PTHR30570:SF1">
    <property type="entry name" value="PHOSPHATE-BINDING PROTEIN PSTS"/>
    <property type="match status" value="1"/>
</dbReference>
<name>A0A0G3I457_LIBAF</name>
<evidence type="ECO:0000313" key="4">
    <source>
        <dbReference type="Proteomes" id="UP000035503"/>
    </source>
</evidence>